<protein>
    <submittedName>
        <fullName evidence="1">Carbohydrate ABC transporter substrate-binding protein (CUT1 family)</fullName>
    </submittedName>
</protein>
<dbReference type="PANTHER" id="PTHR43649">
    <property type="entry name" value="ARABINOSE-BINDING PROTEIN-RELATED"/>
    <property type="match status" value="1"/>
</dbReference>
<reference evidence="1 2" key="1">
    <citation type="submission" date="2018-03" db="EMBL/GenBank/DDBJ databases">
        <title>Genomic Encyclopedia of Archaeal and Bacterial Type Strains, Phase II (KMG-II): from individual species to whole genera.</title>
        <authorList>
            <person name="Goeker M."/>
        </authorList>
    </citation>
    <scope>NUCLEOTIDE SEQUENCE [LARGE SCALE GENOMIC DNA]</scope>
    <source>
        <strain evidence="1 2">DSM 44889</strain>
    </source>
</reference>
<dbReference type="InterPro" id="IPR050490">
    <property type="entry name" value="Bact_solute-bd_prot1"/>
</dbReference>
<comment type="caution">
    <text evidence="1">The sequence shown here is derived from an EMBL/GenBank/DDBJ whole genome shotgun (WGS) entry which is preliminary data.</text>
</comment>
<evidence type="ECO:0000313" key="1">
    <source>
        <dbReference type="EMBL" id="PWJ54224.1"/>
    </source>
</evidence>
<accession>A0A316ABI8</accession>
<gene>
    <name evidence="1" type="ORF">BXY45_108131</name>
</gene>
<evidence type="ECO:0000313" key="2">
    <source>
        <dbReference type="Proteomes" id="UP000245469"/>
    </source>
</evidence>
<dbReference type="EMBL" id="QGDQ01000008">
    <property type="protein sequence ID" value="PWJ54224.1"/>
    <property type="molecule type" value="Genomic_DNA"/>
</dbReference>
<dbReference type="Pfam" id="PF01547">
    <property type="entry name" value="SBP_bac_1"/>
    <property type="match status" value="1"/>
</dbReference>
<dbReference type="InterPro" id="IPR006059">
    <property type="entry name" value="SBP"/>
</dbReference>
<name>A0A316ABI8_9ACTN</name>
<proteinExistence type="predicted"/>
<dbReference type="PANTHER" id="PTHR43649:SF12">
    <property type="entry name" value="DIACETYLCHITOBIOSE BINDING PROTEIN DASA"/>
    <property type="match status" value="1"/>
</dbReference>
<dbReference type="RefSeq" id="WP_170131390.1">
    <property type="nucleotide sequence ID" value="NZ_QGDQ01000008.1"/>
</dbReference>
<organism evidence="1 2">
    <name type="scientific">Quadrisphaera granulorum</name>
    <dbReference type="NCBI Taxonomy" id="317664"/>
    <lineage>
        <taxon>Bacteria</taxon>
        <taxon>Bacillati</taxon>
        <taxon>Actinomycetota</taxon>
        <taxon>Actinomycetes</taxon>
        <taxon>Kineosporiales</taxon>
        <taxon>Kineosporiaceae</taxon>
        <taxon>Quadrisphaera</taxon>
    </lineage>
</organism>
<dbReference type="Gene3D" id="3.40.190.10">
    <property type="entry name" value="Periplasmic binding protein-like II"/>
    <property type="match status" value="2"/>
</dbReference>
<keyword evidence="2" id="KW-1185">Reference proteome</keyword>
<sequence>MTITVALAADPPPQALLNQFTEKTGITVNWLTLPWDDLQAKISEAATAKAFFADATNVDWSRVGELGELDWFYPLEDRLDVDAMRAEVPQLESFTKDGHVVGIPYDASYLVTTVNTEHFANAGITTMPTTIHQYTEDLRKIKKAGVVTYPLSIPFAAAEGLSTYWYQTTNAFGGTVLDELGAPQFASPDSAGHRAARWMVAAFQEGLVPPGNIDLADQQAQRTQMARGQVASTFADYSGVVGSLYESLIDSSVPGRVQYLMTPGVSGPAQNISNPDGIGIPRQAQHPEAAASFIDWFTSAAVQEEMAGLGDPRLAWAAYTLPSHVSSVEKMATSGKLAGGPEIAGMLKTSRPVFPQGAPTWYPQFSRAVFTNLHDAATGSITVDQAMKAVAATATELSGGA</sequence>
<dbReference type="AlphaFoldDB" id="A0A316ABI8"/>
<dbReference type="SUPFAM" id="SSF53850">
    <property type="entry name" value="Periplasmic binding protein-like II"/>
    <property type="match status" value="1"/>
</dbReference>
<dbReference type="Proteomes" id="UP000245469">
    <property type="component" value="Unassembled WGS sequence"/>
</dbReference>